<keyword evidence="1" id="KW-0134">Cell wall</keyword>
<feature type="compositionally biased region" description="Basic and acidic residues" evidence="5">
    <location>
        <begin position="220"/>
        <end position="229"/>
    </location>
</feature>
<keyword evidence="2" id="KW-0964">Secreted</keyword>
<evidence type="ECO:0000256" key="4">
    <source>
        <dbReference type="ARBA" id="ARBA00023088"/>
    </source>
</evidence>
<proteinExistence type="predicted"/>
<evidence type="ECO:0000256" key="3">
    <source>
        <dbReference type="ARBA" id="ARBA00022729"/>
    </source>
</evidence>
<dbReference type="InterPro" id="IPR019931">
    <property type="entry name" value="LPXTG_anchor"/>
</dbReference>
<dbReference type="InterPro" id="IPR055382">
    <property type="entry name" value="DUF7601"/>
</dbReference>
<evidence type="ECO:0000313" key="8">
    <source>
        <dbReference type="EMBL" id="GEL27411.1"/>
    </source>
</evidence>
<dbReference type="OrthoDB" id="3264136at2"/>
<evidence type="ECO:0000256" key="5">
    <source>
        <dbReference type="SAM" id="MobiDB-lite"/>
    </source>
</evidence>
<feature type="chain" id="PRO_5044017162" evidence="7">
    <location>
        <begin position="31"/>
        <end position="2942"/>
    </location>
</feature>
<organism evidence="8 9">
    <name type="scientific">Lentilactobacillus kefiri</name>
    <name type="common">Lactobacillus kefiri</name>
    <dbReference type="NCBI Taxonomy" id="33962"/>
    <lineage>
        <taxon>Bacteria</taxon>
        <taxon>Bacillati</taxon>
        <taxon>Bacillota</taxon>
        <taxon>Bacilli</taxon>
        <taxon>Lactobacillales</taxon>
        <taxon>Lactobacillaceae</taxon>
        <taxon>Lentilactobacillus</taxon>
    </lineage>
</organism>
<evidence type="ECO:0000256" key="6">
    <source>
        <dbReference type="SAM" id="Phobius"/>
    </source>
</evidence>
<keyword evidence="9" id="KW-1185">Reference proteome</keyword>
<dbReference type="NCBIfam" id="TIGR01167">
    <property type="entry name" value="LPXTG_anchor"/>
    <property type="match status" value="1"/>
</dbReference>
<protein>
    <submittedName>
        <fullName evidence="8">Uncharacterized protein</fullName>
    </submittedName>
</protein>
<feature type="compositionally biased region" description="Basic and acidic residues" evidence="5">
    <location>
        <begin position="290"/>
        <end position="302"/>
    </location>
</feature>
<dbReference type="RefSeq" id="WP_056980941.1">
    <property type="nucleotide sequence ID" value="NZ_BJVK01000002.1"/>
</dbReference>
<dbReference type="Pfam" id="PF00746">
    <property type="entry name" value="Gram_pos_anchor"/>
    <property type="match status" value="1"/>
</dbReference>
<keyword evidence="4" id="KW-0572">Peptidoglycan-anchor</keyword>
<dbReference type="InterPro" id="IPR008966">
    <property type="entry name" value="Adhesion_dom_sf"/>
</dbReference>
<feature type="compositionally biased region" description="Basic and acidic residues" evidence="5">
    <location>
        <begin position="310"/>
        <end position="319"/>
    </location>
</feature>
<dbReference type="Pfam" id="PF20602">
    <property type="entry name" value="pAdhesive_8"/>
    <property type="match status" value="1"/>
</dbReference>
<feature type="signal peptide" evidence="7">
    <location>
        <begin position="1"/>
        <end position="30"/>
    </location>
</feature>
<dbReference type="Gene3D" id="2.60.40.740">
    <property type="match status" value="1"/>
</dbReference>
<accession>A0A511DRD1</accession>
<evidence type="ECO:0000256" key="7">
    <source>
        <dbReference type="SAM" id="SignalP"/>
    </source>
</evidence>
<feature type="compositionally biased region" description="Basic and acidic residues" evidence="5">
    <location>
        <begin position="239"/>
        <end position="276"/>
    </location>
</feature>
<keyword evidence="6" id="KW-0472">Membrane</keyword>
<feature type="compositionally biased region" description="Acidic residues" evidence="5">
    <location>
        <begin position="320"/>
        <end position="330"/>
    </location>
</feature>
<feature type="region of interest" description="Disordered" evidence="5">
    <location>
        <begin position="190"/>
        <end position="337"/>
    </location>
</feature>
<reference evidence="8" key="1">
    <citation type="submission" date="2019-07" db="EMBL/GenBank/DDBJ databases">
        <title>Whole genome shotgun sequence of Lactobacillus kefiri NBRC 15888.</title>
        <authorList>
            <person name="Hosoyama A."/>
            <person name="Uohara A."/>
            <person name="Ohji S."/>
            <person name="Ichikawa N."/>
        </authorList>
    </citation>
    <scope>NUCLEOTIDE SEQUENCE [LARGE SCALE GENOMIC DNA]</scope>
    <source>
        <strain evidence="8">NBRC 15888</strain>
    </source>
</reference>
<feature type="compositionally biased region" description="Low complexity" evidence="5">
    <location>
        <begin position="278"/>
        <end position="287"/>
    </location>
</feature>
<feature type="region of interest" description="Disordered" evidence="5">
    <location>
        <begin position="164"/>
        <end position="183"/>
    </location>
</feature>
<dbReference type="SUPFAM" id="SSF49401">
    <property type="entry name" value="Bacterial adhesins"/>
    <property type="match status" value="1"/>
</dbReference>
<evidence type="ECO:0000313" key="9">
    <source>
        <dbReference type="Proteomes" id="UP000321893"/>
    </source>
</evidence>
<dbReference type="Pfam" id="PF24547">
    <property type="entry name" value="DUF7601"/>
    <property type="match status" value="9"/>
</dbReference>
<keyword evidence="6" id="KW-0812">Transmembrane</keyword>
<dbReference type="Gene3D" id="2.60.40.1140">
    <property type="entry name" value="Collagen-binding surface protein Cna, B-type domain"/>
    <property type="match status" value="10"/>
</dbReference>
<evidence type="ECO:0000256" key="2">
    <source>
        <dbReference type="ARBA" id="ARBA00022525"/>
    </source>
</evidence>
<feature type="region of interest" description="Disordered" evidence="5">
    <location>
        <begin position="2844"/>
        <end position="2896"/>
    </location>
</feature>
<name>A0A511DRD1_LENKE</name>
<dbReference type="InterPro" id="IPR013783">
    <property type="entry name" value="Ig-like_fold"/>
</dbReference>
<dbReference type="GeneID" id="71567219"/>
<sequence>MKKRISFLIQAVGVLTLVLGNFFTAGTALADVISTKEVVADNAKTIDDKWALVTQSKLNEDANLAFDLTVGGLSQAGTVKFDYNADYFKIKDKKFQFKNGNTKVVVDIDGEDSTISWTNAIDKTDLEVILPVKFNRTVNDRELDLVVDDEEIKLPTLTVLDEDEKVKQDPTVEKPDGDLSDDNILKEALADEKASDEAEAVRQEQSANKEKEAAEDESDDAQKETKIDENSSQADAVEEDKQSNLEKAEALLKEKRAADQKKAEEKSRQAIEDRKKAQQQSQPAQSSDTKTLKNRGEAKEAETPQTPDVADLKGAKEAVADDDAEGEEPSDNQLSQQLSLNNVFEDEEGSRDITDLIKGADTPQFFKSIKFTYTDKDGETKSKDVPPVLDDILELPEVLQIHKNIEIEYEWDIDTIKEKAGLDIENGDYYKFDLKGLTYDYGSDGDFDEYIKYNGKTIGRFIMKPTADKYIQNVKIIFLPGDLEGVTNITYKASLKTAINAGAEEISFGESTTGKGEIGVKEELVSIEKDGGFYTKEATGSEQSEDVTNFDMLEWTSNFKVKKGQEATHVELREQFGGSYETNKDKVDYEFTIETSDGKKTIIDDKNSSEYKEIIASSPIFKFNVESLKLSANIVGIKMKMVTPVTNQNERTFKNDIRASTVKLASKEETQTVYVHAQFSRKDDELTKTSKVDKNGKIKYTVQFTVKEEQNSITLKDTLNTDKFEFSTEKQDYTLEPTTDNWLSEGPSVSGRTMTIKFKDDLNPGRYKLTYIVKPVDGVTDKDYSNVSNTVEVNGQKKNNKFGPAFNSKNLVSMDWQKMMTSWSIHVNQTDRDVNGQFVITEPVKGDNPNYLDFKAFYKSFTEDDELTDQVKKHIAFLKKGETDPKWEYKVDKGKTYWNGDPNDQREAFTVSYDETNDQIKITMLSLPKDENKFAIYLYDVPMDKEKVLAAEQGELGSICNYADVKYTGSKDKNTVPSCQKQFENIKSNISKTGKLSKNFLKDKVIDWTTTFNYRQYLGSDERKVLVTDGIDITDEVGEDDIKDADGKTTARHLQDIKEHLVNSLQVSLGKISKNGEKGEDFQKLDPDQFKIDVNVHKNQKVTFNLKLSDAAYEELYQKAGKKVIELKYQSKVTDFKADDEKTYEHLKSWTFNNEVTAQWNKDDKGKYHNELSATAKVSYTDNGYLLSKTGVQEENGIELHEKDEQVKKVGAVKWSLAINGNGYELQSPVKLTDTLSGGHYHLKTTDNQYRLKIYEAKRSLSNGKVIYTKDTSSPLSEGDDYTVEYSDSLNTMVVKFNRAYAVKTPLLVEYYTVTSKTIGTSYSNEVKLTIASKNFEDTEEVESSATVAGQYTTFAANIKKVDSATGSPLQGVKFQVQMLLKDGTWKSVGEEKATDQDGFVSFDGLYDKPTYRIVETSGLQNYDDRWVSKNFTIADAQEESHDGNENTYCMTAENHRTNALKIKKTVTNSLSVNKNDKFEFKVFVTDKEGNVDTDFNDQFKYTVNGEKEDVVIFENGESTNLPEISDGQVITITGLPQDKYYRVVESVNGSYRATHTLDNLTIVDADGNDGNKTDTFQMQQGKDAATGIVKFTNDAKTTHFGFSKKIEGPNASADKDKQFEFMMKVMDENGDVNDDFTGEIEGIKHTTNGDVNVKFDFQNGVAKEMTYSDGSQSPIELKTGESYRNIKLPANVKVKVYEKQDTQYAEVHYQIGDSEENEAGESDEDGWKVVGPIVADNSTVKIINKQVHNQFEFEKVVAGTMPEGVTDFTFTVEADDKDTKDAVKGQSFKAITKNATTDRVINSGQIIFDDNGKATQIKYGTDEFTEAVDISLEDNQKLVLPDLPQKATKFKVIETTTGHFDTNTHVDGEEKKTDSKEAVIELNREDAENSIQFENISPDLVPFTLKKTVSGNVAPADKDKEFTFDLTIKNPPANWGGKDQKEFKALKSDANDQHDLIFVKQADNSYLAEGITLKADQSITIYISEGLQIEAQETENHGFKVSHKFGSHEEDGDTHQITTNKDMPELIFNNHSQTTGIEVKKTVKSEEKDQLDESDFNKKFKFKVHGATEDGGALDGTFTLRKFEVNGQYSDREVSFNKNNILNFNLQHDQKAQLLGLPIGAKVQVTETNYDGYDPSYKVNENSEKQGDKATEFVTQEGHLGTVHFTNTKQVPEEASLMVKKVLAGPVTDEDKAFKFEFRVTATPKDGETDELNGKFDAEKLDHEGDTTDIEVEFTDGKSEELKLQGGESINIKGLSTDYKYSVSEASLPEEMMFETSYNVNNTTDKGGNETQPITLKDGQEGKVVFTNTKQVPEEASLMIKKVLAGPVTDEDKAFEFEFRVTATPKDGETDELNGKFDAEKLDHEGDTTDIEVEFTDGKSEELKLQGGESITLKGLPTDYKYSVSEKTRYQRFMFETSYNVNDTTDKYCSDTEPITLKDGQEGKVVFTNTKFEVESAELEISKKIAGGGIIDADKNKTFEFAIETDASVNGVFDAVVNGHDKAKVEFTDGKATVNLQADERIVIKDLPSEHNTYTVTELNGSGFKTQYQLNGSRTEDGVKTKEFKLNDEERATVAFTNSKESPKLASLKINKEIAGDGLTSADHDRDFNFRIYSAVTGEFKTVKMDQHGDSHDMTVKFADGQSDVITLKDGESLTVNGLPIDYTFAVGEEQVDGFAPTYKVNGAKIQQGMTTQTFKLTEDQKGTVEFTNTKNGEMELGILSVSKFVNEMGDRTRKFQFHIEVTDGLNNPLNGTFKTQVTTNGKVTDGTIELNGGNGQFTLTHGQTIKFYLPLGAKYEVAERDYSKDGYVTTVTKRNAVVNNPTVTGTATKEDDAIVYHNDLEDDEAVLPIPGEEDTDDDSDSSDDSSSGTLDSNPASGSTGTTGTTNGIDSPMGIPSSGYVGKSVLPQTGEDNNSLLMVIGMFMLVTIIGVGSLYYAKRKS</sequence>
<dbReference type="EMBL" id="BJVK01000002">
    <property type="protein sequence ID" value="GEL27411.1"/>
    <property type="molecule type" value="Genomic_DNA"/>
</dbReference>
<gene>
    <name evidence="8" type="ORF">LKE01_02310</name>
</gene>
<evidence type="ECO:0000256" key="1">
    <source>
        <dbReference type="ARBA" id="ARBA00022512"/>
    </source>
</evidence>
<dbReference type="Gene3D" id="2.60.40.10">
    <property type="entry name" value="Immunoglobulins"/>
    <property type="match status" value="1"/>
</dbReference>
<keyword evidence="6" id="KW-1133">Transmembrane helix</keyword>
<dbReference type="PROSITE" id="PS50847">
    <property type="entry name" value="GRAM_POS_ANCHORING"/>
    <property type="match status" value="1"/>
</dbReference>
<feature type="compositionally biased region" description="Low complexity" evidence="5">
    <location>
        <begin position="2878"/>
        <end position="2887"/>
    </location>
</feature>
<feature type="compositionally biased region" description="Basic and acidic residues" evidence="5">
    <location>
        <begin position="190"/>
        <end position="212"/>
    </location>
</feature>
<keyword evidence="3 7" id="KW-0732">Signal</keyword>
<dbReference type="STRING" id="1423764.FC95_GL001780"/>
<dbReference type="InterPro" id="IPR046767">
    <property type="entry name" value="pAdhesive_8"/>
</dbReference>
<dbReference type="Proteomes" id="UP000321893">
    <property type="component" value="Unassembled WGS sequence"/>
</dbReference>
<feature type="transmembrane region" description="Helical" evidence="6">
    <location>
        <begin position="2917"/>
        <end position="2938"/>
    </location>
</feature>
<comment type="caution">
    <text evidence="8">The sequence shown here is derived from an EMBL/GenBank/DDBJ whole genome shotgun (WGS) entry which is preliminary data.</text>
</comment>
<feature type="compositionally biased region" description="Acidic residues" evidence="5">
    <location>
        <begin position="2844"/>
        <end position="2865"/>
    </location>
</feature>